<dbReference type="EMBL" id="JBHTLH010000009">
    <property type="protein sequence ID" value="MFD1124478.1"/>
    <property type="molecule type" value="Genomic_DNA"/>
</dbReference>
<keyword evidence="1" id="KW-1133">Transmembrane helix</keyword>
<dbReference type="RefSeq" id="WP_121976956.1">
    <property type="nucleotide sequence ID" value="NZ_JBHTLH010000009.1"/>
</dbReference>
<keyword evidence="3" id="KW-1185">Reference proteome</keyword>
<evidence type="ECO:0000313" key="3">
    <source>
        <dbReference type="Proteomes" id="UP001597156"/>
    </source>
</evidence>
<evidence type="ECO:0000313" key="2">
    <source>
        <dbReference type="EMBL" id="MFD1124478.1"/>
    </source>
</evidence>
<gene>
    <name evidence="2" type="ORF">ACFQ22_03775</name>
</gene>
<organism evidence="2 3">
    <name type="scientific">Lentilactobacillus raoultii</name>
    <dbReference type="NCBI Taxonomy" id="1987503"/>
    <lineage>
        <taxon>Bacteria</taxon>
        <taxon>Bacillati</taxon>
        <taxon>Bacillota</taxon>
        <taxon>Bacilli</taxon>
        <taxon>Lactobacillales</taxon>
        <taxon>Lactobacillaceae</taxon>
        <taxon>Lentilactobacillus</taxon>
    </lineage>
</organism>
<dbReference type="Proteomes" id="UP001597156">
    <property type="component" value="Unassembled WGS sequence"/>
</dbReference>
<evidence type="ECO:0000256" key="1">
    <source>
        <dbReference type="SAM" id="Phobius"/>
    </source>
</evidence>
<feature type="transmembrane region" description="Helical" evidence="1">
    <location>
        <begin position="6"/>
        <end position="27"/>
    </location>
</feature>
<reference evidence="3" key="1">
    <citation type="journal article" date="2019" name="Int. J. Syst. Evol. Microbiol.">
        <title>The Global Catalogue of Microorganisms (GCM) 10K type strain sequencing project: providing services to taxonomists for standard genome sequencing and annotation.</title>
        <authorList>
            <consortium name="The Broad Institute Genomics Platform"/>
            <consortium name="The Broad Institute Genome Sequencing Center for Infectious Disease"/>
            <person name="Wu L."/>
            <person name="Ma J."/>
        </authorList>
    </citation>
    <scope>NUCLEOTIDE SEQUENCE [LARGE SCALE GENOMIC DNA]</scope>
    <source>
        <strain evidence="3">CCUG 71848</strain>
    </source>
</reference>
<feature type="transmembrane region" description="Helical" evidence="1">
    <location>
        <begin position="39"/>
        <end position="61"/>
    </location>
</feature>
<keyword evidence="1" id="KW-0472">Membrane</keyword>
<proteinExistence type="predicted"/>
<name>A0ABW3PKS5_9LACO</name>
<comment type="caution">
    <text evidence="2">The sequence shown here is derived from an EMBL/GenBank/DDBJ whole genome shotgun (WGS) entry which is preliminary data.</text>
</comment>
<protein>
    <submittedName>
        <fullName evidence="2">Uncharacterized protein</fullName>
    </submittedName>
</protein>
<keyword evidence="1" id="KW-0812">Transmembrane</keyword>
<sequence length="62" mass="6580">MQPLVNHSSPLVLMIAMPTIALTLLWISEKIAGTDRLAFTTGPFVIGVLSGIGLKALFVALM</sequence>
<accession>A0ABW3PKS5</accession>